<organism evidence="1 2">
    <name type="scientific">Caulobacter ginsengisoli</name>
    <dbReference type="NCBI Taxonomy" id="400775"/>
    <lineage>
        <taxon>Bacteria</taxon>
        <taxon>Pseudomonadati</taxon>
        <taxon>Pseudomonadota</taxon>
        <taxon>Alphaproteobacteria</taxon>
        <taxon>Caulobacterales</taxon>
        <taxon>Caulobacteraceae</taxon>
        <taxon>Caulobacter</taxon>
    </lineage>
</organism>
<dbReference type="PIRSF" id="PIRSF007580">
    <property type="entry name" value="UCP07580"/>
    <property type="match status" value="1"/>
</dbReference>
<name>A0ABU0IU06_9CAUL</name>
<dbReference type="InterPro" id="IPR016516">
    <property type="entry name" value="UCP07580"/>
</dbReference>
<dbReference type="PANTHER" id="PTHR39456">
    <property type="entry name" value="METAL-DEPENDENT HYDROLASE"/>
    <property type="match status" value="1"/>
</dbReference>
<accession>A0ABU0IU06</accession>
<dbReference type="RefSeq" id="WP_307349780.1">
    <property type="nucleotide sequence ID" value="NZ_JAUSVS010000004.1"/>
</dbReference>
<protein>
    <submittedName>
        <fullName evidence="1">Metal-dependent hydrolase</fullName>
    </submittedName>
</protein>
<evidence type="ECO:0000313" key="1">
    <source>
        <dbReference type="EMBL" id="MDQ0464836.1"/>
    </source>
</evidence>
<dbReference type="PANTHER" id="PTHR39456:SF1">
    <property type="entry name" value="METAL-DEPENDENT HYDROLASE"/>
    <property type="match status" value="1"/>
</dbReference>
<dbReference type="GO" id="GO:0016787">
    <property type="term" value="F:hydrolase activity"/>
    <property type="evidence" value="ECO:0007669"/>
    <property type="project" value="UniProtKB-KW"/>
</dbReference>
<keyword evidence="2" id="KW-1185">Reference proteome</keyword>
<evidence type="ECO:0000313" key="2">
    <source>
        <dbReference type="Proteomes" id="UP001228905"/>
    </source>
</evidence>
<reference evidence="1 2" key="1">
    <citation type="submission" date="2023-07" db="EMBL/GenBank/DDBJ databases">
        <title>Genomic Encyclopedia of Type Strains, Phase IV (KMG-IV): sequencing the most valuable type-strain genomes for metagenomic binning, comparative biology and taxonomic classification.</title>
        <authorList>
            <person name="Goeker M."/>
        </authorList>
    </citation>
    <scope>NUCLEOTIDE SEQUENCE [LARGE SCALE GENOMIC DNA]</scope>
    <source>
        <strain evidence="1 2">DSM 18695</strain>
    </source>
</reference>
<sequence>MSVTSHTPADLTITPRNLTFGRSQAPAHWWYGGQVAPTAFYNALSMTFPAGESFFIRSVRHYRDDVAEPLKSQIGDFIAQEAVHSREHVHFNRQVADSGYDMADSQKAFEQRMADTRDRPPLFNLTATVAFEHFTAILAHAWLKHDRYFKGAPAETTRLWRWHALEEVEHKAVAYDTFLAVTGGMPGWKRWMLRANVMLRITPRFLKSRLADMKLMFQQDGVDTASTWLKVFGYLVIYPGLLRQVLPLWLMFFRPGFHPWMHDDRDLLAAAAGQLGDSAPSERAAA</sequence>
<gene>
    <name evidence="1" type="ORF">QO010_002620</name>
</gene>
<dbReference type="EMBL" id="JAUSVS010000004">
    <property type="protein sequence ID" value="MDQ0464836.1"/>
    <property type="molecule type" value="Genomic_DNA"/>
</dbReference>
<dbReference type="Pfam" id="PF10118">
    <property type="entry name" value="Metal_hydrol"/>
    <property type="match status" value="1"/>
</dbReference>
<dbReference type="Proteomes" id="UP001228905">
    <property type="component" value="Unassembled WGS sequence"/>
</dbReference>
<keyword evidence="1" id="KW-0378">Hydrolase</keyword>
<comment type="caution">
    <text evidence="1">The sequence shown here is derived from an EMBL/GenBank/DDBJ whole genome shotgun (WGS) entry which is preliminary data.</text>
</comment>
<proteinExistence type="predicted"/>